<gene>
    <name evidence="2" type="ORF">IQ215_03210</name>
</gene>
<evidence type="ECO:0000313" key="2">
    <source>
        <dbReference type="EMBL" id="MBE9221696.1"/>
    </source>
</evidence>
<dbReference type="InterPro" id="IPR003806">
    <property type="entry name" value="ATP-grasp_PylC-type"/>
</dbReference>
<dbReference type="SUPFAM" id="SSF56059">
    <property type="entry name" value="Glutathione synthetase ATP-binding domain-like"/>
    <property type="match status" value="1"/>
</dbReference>
<comment type="caution">
    <text evidence="2">The sequence shown here is derived from an EMBL/GenBank/DDBJ whole genome shotgun (WGS) entry which is preliminary data.</text>
</comment>
<evidence type="ECO:0000313" key="3">
    <source>
        <dbReference type="Proteomes" id="UP000654604"/>
    </source>
</evidence>
<sequence length="440" mass="50564">MFSATLKSLATLVLLKLALPFNLTLVLIASISNILTYPLRKKNNQNINSKTILLTGGKMSKALQLARAFHNAGHRVILVETHKYWLSGHRFSVAVDRFFTIPNPVKDKEGYINGLLDIVKREKVDVFIPVSSPIASYYDSVAKMVLAPHCETIHFDIETTLMLDDKASLCQKARDLGLTSPSSFLITDVQQIIDFDFSKNNHKYILKSIKYDSVYRLNMTQFPFEGMEKYLLTLPISEDNPWVMQQFITGQEYCTHSTVRDGKIRLHCCSKSSHFQVNYEHIDNQKIYDWVEEFVDKLNLTGQISFDFIQTEDGTVYPIECNPRTHSAISMFYNHPLVADAYLYGGDTPAITPLATSKPTFWTYHELWRLTEVRSFDDLSRWWHKISNGQDGIFLWEDPLPFLMVHHWQIPLLIFGNLIKGKPWVKIDFNIGKLVETAGD</sequence>
<dbReference type="RefSeq" id="WP_193799879.1">
    <property type="nucleotide sequence ID" value="NZ_JADEWC010000004.1"/>
</dbReference>
<feature type="domain" description="ATP-grasp fold PylC-type" evidence="1">
    <location>
        <begin position="237"/>
        <end position="325"/>
    </location>
</feature>
<keyword evidence="3" id="KW-1185">Reference proteome</keyword>
<dbReference type="EMBL" id="JADEWC010000004">
    <property type="protein sequence ID" value="MBE9221696.1"/>
    <property type="molecule type" value="Genomic_DNA"/>
</dbReference>
<proteinExistence type="predicted"/>
<dbReference type="Pfam" id="PF02655">
    <property type="entry name" value="ATP-grasp_3"/>
    <property type="match status" value="1"/>
</dbReference>
<dbReference type="Proteomes" id="UP000654604">
    <property type="component" value="Unassembled WGS sequence"/>
</dbReference>
<dbReference type="Gene3D" id="3.40.50.20">
    <property type="match status" value="1"/>
</dbReference>
<evidence type="ECO:0000259" key="1">
    <source>
        <dbReference type="Pfam" id="PF02655"/>
    </source>
</evidence>
<organism evidence="2 3">
    <name type="scientific">Cyanobacterium stanieri LEGE 03274</name>
    <dbReference type="NCBI Taxonomy" id="1828756"/>
    <lineage>
        <taxon>Bacteria</taxon>
        <taxon>Bacillati</taxon>
        <taxon>Cyanobacteriota</taxon>
        <taxon>Cyanophyceae</taxon>
        <taxon>Oscillatoriophycideae</taxon>
        <taxon>Chroococcales</taxon>
        <taxon>Geminocystaceae</taxon>
        <taxon>Cyanobacterium</taxon>
    </lineage>
</organism>
<reference evidence="2 3" key="1">
    <citation type="submission" date="2020-10" db="EMBL/GenBank/DDBJ databases">
        <authorList>
            <person name="Castelo-Branco R."/>
            <person name="Eusebio N."/>
            <person name="Adriana R."/>
            <person name="Vieira A."/>
            <person name="Brugerolle De Fraissinette N."/>
            <person name="Rezende De Castro R."/>
            <person name="Schneider M.P."/>
            <person name="Vasconcelos V."/>
            <person name="Leao P.N."/>
        </authorList>
    </citation>
    <scope>NUCLEOTIDE SEQUENCE [LARGE SCALE GENOMIC DNA]</scope>
    <source>
        <strain evidence="2 3">LEGE 03274</strain>
    </source>
</reference>
<dbReference type="NCBIfam" id="NF005315">
    <property type="entry name" value="PRK06849.1"/>
    <property type="match status" value="1"/>
</dbReference>
<protein>
    <submittedName>
        <fullName evidence="2">ATP-grasp domain-containing protein</fullName>
    </submittedName>
</protein>
<name>A0ABR9V1D4_9CHRO</name>
<dbReference type="Gene3D" id="3.30.470.20">
    <property type="entry name" value="ATP-grasp fold, B domain"/>
    <property type="match status" value="1"/>
</dbReference>
<accession>A0ABR9V1D4</accession>